<feature type="compositionally biased region" description="Basic and acidic residues" evidence="1">
    <location>
        <begin position="12"/>
        <end position="41"/>
    </location>
</feature>
<dbReference type="AlphaFoldDB" id="A0A7H0JYK1"/>
<sequence>MVQRKPKKKKNRENLPEGMSRREAKLAARAKEREQFQKDPRPFGGLAAEADLVAMQEFVPSATTQVDIKGTPVNIVTVLPGAGAALVREEDQGGERFVALQVTNHSQNPGRDLAYAINWVLSAQPGETLQSTVADGSQPELTSLIDDTFTPDITTHQDFSWWFPEGVTVPPQIQQALRQANDAVLPSEKIGADLPGAIWWVNPGGGKAHIRWVRTENNEAQMLAALARIAARGELHLGEGTKFAGAFRTHGLVVPVFDLDPAVAADTYEAALADLDKKITAEYANDAALTADERKQLDNIKSRQVTI</sequence>
<evidence type="ECO:0000313" key="5">
    <source>
        <dbReference type="Proteomes" id="UP000516235"/>
    </source>
</evidence>
<evidence type="ECO:0000256" key="1">
    <source>
        <dbReference type="SAM" id="MobiDB-lite"/>
    </source>
</evidence>
<evidence type="ECO:0000313" key="3">
    <source>
        <dbReference type="EMBL" id="MBC3178174.1"/>
    </source>
</evidence>
<feature type="region of interest" description="Disordered" evidence="1">
    <location>
        <begin position="1"/>
        <end position="43"/>
    </location>
</feature>
<dbReference type="EMBL" id="JACMYE010000002">
    <property type="protein sequence ID" value="MBC3178174.1"/>
    <property type="molecule type" value="Genomic_DNA"/>
</dbReference>
<keyword evidence="6" id="KW-1185">Reference proteome</keyword>
<proteinExistence type="predicted"/>
<dbReference type="KEGG" id="cluj:IAU68_10785"/>
<dbReference type="EMBL" id="CP061032">
    <property type="protein sequence ID" value="QNP90117.1"/>
    <property type="molecule type" value="Genomic_DNA"/>
</dbReference>
<accession>A0A7H0JYK1</accession>
<evidence type="ECO:0000259" key="2">
    <source>
        <dbReference type="Pfam" id="PF19348"/>
    </source>
</evidence>
<dbReference type="Pfam" id="PF19348">
    <property type="entry name" value="DUF5926"/>
    <property type="match status" value="1"/>
</dbReference>
<name>A0A7H0JYK1_9CORY</name>
<dbReference type="InterPro" id="IPR045970">
    <property type="entry name" value="DUF5926"/>
</dbReference>
<dbReference type="Proteomes" id="UP000516235">
    <property type="component" value="Chromosome"/>
</dbReference>
<evidence type="ECO:0000313" key="6">
    <source>
        <dbReference type="Proteomes" id="UP000642876"/>
    </source>
</evidence>
<evidence type="ECO:0000313" key="4">
    <source>
        <dbReference type="EMBL" id="QNP90117.1"/>
    </source>
</evidence>
<feature type="compositionally biased region" description="Basic residues" evidence="1">
    <location>
        <begin position="1"/>
        <end position="11"/>
    </location>
</feature>
<organism evidence="4 5">
    <name type="scientific">Corynebacterium lujinxingii</name>
    <dbReference type="NCBI Taxonomy" id="2763010"/>
    <lineage>
        <taxon>Bacteria</taxon>
        <taxon>Bacillati</taxon>
        <taxon>Actinomycetota</taxon>
        <taxon>Actinomycetes</taxon>
        <taxon>Mycobacteriales</taxon>
        <taxon>Corynebacteriaceae</taxon>
        <taxon>Corynebacterium</taxon>
    </lineage>
</organism>
<protein>
    <submittedName>
        <fullName evidence="4">Preprotein translocase subunit SecA</fullName>
    </submittedName>
</protein>
<gene>
    <name evidence="3" type="ORF">H7348_02410</name>
    <name evidence="4" type="ORF">IAU68_10785</name>
</gene>
<dbReference type="RefSeq" id="WP_171193882.1">
    <property type="nucleotide sequence ID" value="NZ_CP061032.1"/>
</dbReference>
<feature type="domain" description="DUF5926" evidence="2">
    <location>
        <begin position="42"/>
        <end position="307"/>
    </location>
</feature>
<reference evidence="5 6" key="1">
    <citation type="submission" date="2020-08" db="EMBL/GenBank/DDBJ databases">
        <title>novel species in genus Corynebacterium.</title>
        <authorList>
            <person name="Zhang G."/>
        </authorList>
    </citation>
    <scope>NUCLEOTIDE SEQUENCE [LARGE SCALE GENOMIC DNA]</scope>
    <source>
        <strain evidence="4">Zg-917</strain>
        <strain evidence="5 6">zg-917</strain>
    </source>
</reference>
<dbReference type="Proteomes" id="UP000642876">
    <property type="component" value="Unassembled WGS sequence"/>
</dbReference>